<evidence type="ECO:0000313" key="2">
    <source>
        <dbReference type="Proteomes" id="UP000003856"/>
    </source>
</evidence>
<dbReference type="EMBL" id="ACQT01000047">
    <property type="protein sequence ID" value="EER60622.1"/>
    <property type="molecule type" value="Genomic_DNA"/>
</dbReference>
<protein>
    <submittedName>
        <fullName evidence="1">Uncharacterized protein</fullName>
    </submittedName>
</protein>
<comment type="caution">
    <text evidence="1">The sequence shown here is derived from an EMBL/GenBank/DDBJ whole genome shotgun (WGS) entry which is preliminary data.</text>
</comment>
<name>C5T4I0_ACIDE</name>
<proteinExistence type="predicted"/>
<reference evidence="1 2" key="1">
    <citation type="submission" date="2009-05" db="EMBL/GenBank/DDBJ databases">
        <title>The draft genome of Acidovorax delafieldii 2AN.</title>
        <authorList>
            <consortium name="US DOE Joint Genome Institute (JGI-PGF)"/>
            <person name="Lucas S."/>
            <person name="Copeland A."/>
            <person name="Lapidus A."/>
            <person name="Glavina del Rio T."/>
            <person name="Tice H."/>
            <person name="Bruce D."/>
            <person name="Goodwin L."/>
            <person name="Pitluck S."/>
            <person name="Larimer F."/>
            <person name="Land M.L."/>
            <person name="Hauser L."/>
            <person name="Shelobolina E.S."/>
            <person name="Picardal F."/>
            <person name="Roden E."/>
            <person name="Emerson D."/>
        </authorList>
    </citation>
    <scope>NUCLEOTIDE SEQUENCE [LARGE SCALE GENOMIC DNA]</scope>
    <source>
        <strain evidence="1 2">2AN</strain>
    </source>
</reference>
<dbReference type="AlphaFoldDB" id="C5T4I0"/>
<dbReference type="OrthoDB" id="9151455at2"/>
<gene>
    <name evidence="1" type="ORF">AcdelDRAFT_1810</name>
</gene>
<accession>C5T4I0</accession>
<evidence type="ECO:0000313" key="1">
    <source>
        <dbReference type="EMBL" id="EER60622.1"/>
    </source>
</evidence>
<dbReference type="PATRIC" id="fig|573060.9.peg.3332"/>
<sequence length="240" mass="26104">MFDRLRKAFATPAGLGTTPSTTGQPVSSQDVARWAAQQRIAMVAHAQDGHFDLGGDLGGHPWRLESGPPTRPYVQGLELRGRADVGADPDAAVMVLNRPLREALERHVYSSITDSLRTSVDAHMPEEMRWLAMYEEVKWPELPASFRRHFAVVAECAEHAQRWVHAPLVSQLLNAVEEAADGPSAHSPLIVMLVRGKVYLRAEHRRSSLAETANATGILLAAAQAALQNLPSPPPTVPAP</sequence>
<keyword evidence="2" id="KW-1185">Reference proteome</keyword>
<dbReference type="Proteomes" id="UP000003856">
    <property type="component" value="Unassembled WGS sequence"/>
</dbReference>
<dbReference type="RefSeq" id="WP_005795678.1">
    <property type="nucleotide sequence ID" value="NZ_ACQT01000047.1"/>
</dbReference>
<organism evidence="1 2">
    <name type="scientific">Acidovorax delafieldii 2AN</name>
    <dbReference type="NCBI Taxonomy" id="573060"/>
    <lineage>
        <taxon>Bacteria</taxon>
        <taxon>Pseudomonadati</taxon>
        <taxon>Pseudomonadota</taxon>
        <taxon>Betaproteobacteria</taxon>
        <taxon>Burkholderiales</taxon>
        <taxon>Comamonadaceae</taxon>
        <taxon>Acidovorax</taxon>
    </lineage>
</organism>